<gene>
    <name evidence="1" type="ORF">RFI_38398</name>
</gene>
<dbReference type="EMBL" id="ASPP01044956">
    <property type="protein sequence ID" value="ETN99089.1"/>
    <property type="molecule type" value="Genomic_DNA"/>
</dbReference>
<evidence type="ECO:0000313" key="1">
    <source>
        <dbReference type="EMBL" id="ETN99089.1"/>
    </source>
</evidence>
<feature type="non-terminal residue" evidence="1">
    <location>
        <position position="1"/>
    </location>
</feature>
<name>X6LEB1_RETFI</name>
<proteinExistence type="predicted"/>
<dbReference type="Proteomes" id="UP000023152">
    <property type="component" value="Unassembled WGS sequence"/>
</dbReference>
<evidence type="ECO:0000313" key="2">
    <source>
        <dbReference type="Proteomes" id="UP000023152"/>
    </source>
</evidence>
<sequence>YTHYYENNHKLDKYEINVFVHIKYIEIHHDDKTKHFFFDFTKHQKSCVEGNFNQFLYYHQNTQNKKMLKDKKRIFQIDYFKVIHENISFMEFIEFMFQNRIHKFYFSNLQSNDNLKIRNTFKYTFYLNTKIPFIFKYSLKLQKFKKLFLKFLLKIF</sequence>
<protein>
    <submittedName>
        <fullName evidence="1">Uncharacterized protein</fullName>
    </submittedName>
</protein>
<keyword evidence="2" id="KW-1185">Reference proteome</keyword>
<dbReference type="AlphaFoldDB" id="X6LEB1"/>
<organism evidence="1 2">
    <name type="scientific">Reticulomyxa filosa</name>
    <dbReference type="NCBI Taxonomy" id="46433"/>
    <lineage>
        <taxon>Eukaryota</taxon>
        <taxon>Sar</taxon>
        <taxon>Rhizaria</taxon>
        <taxon>Retaria</taxon>
        <taxon>Foraminifera</taxon>
        <taxon>Monothalamids</taxon>
        <taxon>Reticulomyxidae</taxon>
        <taxon>Reticulomyxa</taxon>
    </lineage>
</organism>
<accession>X6LEB1</accession>
<comment type="caution">
    <text evidence="1">The sequence shown here is derived from an EMBL/GenBank/DDBJ whole genome shotgun (WGS) entry which is preliminary data.</text>
</comment>
<reference evidence="1 2" key="1">
    <citation type="journal article" date="2013" name="Curr. Biol.">
        <title>The Genome of the Foraminiferan Reticulomyxa filosa.</title>
        <authorList>
            <person name="Glockner G."/>
            <person name="Hulsmann N."/>
            <person name="Schleicher M."/>
            <person name="Noegel A.A."/>
            <person name="Eichinger L."/>
            <person name="Gallinger C."/>
            <person name="Pawlowski J."/>
            <person name="Sierra R."/>
            <person name="Euteneuer U."/>
            <person name="Pillet L."/>
            <person name="Moustafa A."/>
            <person name="Platzer M."/>
            <person name="Groth M."/>
            <person name="Szafranski K."/>
            <person name="Schliwa M."/>
        </authorList>
    </citation>
    <scope>NUCLEOTIDE SEQUENCE [LARGE SCALE GENOMIC DNA]</scope>
</reference>